<dbReference type="EMBL" id="UINC01208897">
    <property type="protein sequence ID" value="SVE31668.1"/>
    <property type="molecule type" value="Genomic_DNA"/>
</dbReference>
<sequence>MISIKNKIISYIFSGAFFFSPLPAVQDSFESDIQQLAIFEGALREMFEEMISLHQNTSRLNKKYISNIENDQIENLLFRFLILRQSLWEVIGKYRDYNTLTDDPEANMKAFVIGYYAALTLYKASGNLITINMRDDQLVDKLNESYF</sequence>
<organism evidence="1">
    <name type="scientific">marine metagenome</name>
    <dbReference type="NCBI Taxonomy" id="408172"/>
    <lineage>
        <taxon>unclassified sequences</taxon>
        <taxon>metagenomes</taxon>
        <taxon>ecological metagenomes</taxon>
    </lineage>
</organism>
<proteinExistence type="predicted"/>
<dbReference type="AlphaFoldDB" id="A0A383CJ79"/>
<evidence type="ECO:0000313" key="1">
    <source>
        <dbReference type="EMBL" id="SVE31668.1"/>
    </source>
</evidence>
<gene>
    <name evidence="1" type="ORF">METZ01_LOCUS484522</name>
</gene>
<feature type="non-terminal residue" evidence="1">
    <location>
        <position position="147"/>
    </location>
</feature>
<name>A0A383CJ79_9ZZZZ</name>
<reference evidence="1" key="1">
    <citation type="submission" date="2018-05" db="EMBL/GenBank/DDBJ databases">
        <authorList>
            <person name="Lanie J.A."/>
            <person name="Ng W.-L."/>
            <person name="Kazmierczak K.M."/>
            <person name="Andrzejewski T.M."/>
            <person name="Davidsen T.M."/>
            <person name="Wayne K.J."/>
            <person name="Tettelin H."/>
            <person name="Glass J.I."/>
            <person name="Rusch D."/>
            <person name="Podicherti R."/>
            <person name="Tsui H.-C.T."/>
            <person name="Winkler M.E."/>
        </authorList>
    </citation>
    <scope>NUCLEOTIDE SEQUENCE</scope>
</reference>
<accession>A0A383CJ79</accession>
<protein>
    <submittedName>
        <fullName evidence="1">Uncharacterized protein</fullName>
    </submittedName>
</protein>